<feature type="chain" id="PRO_5009533680" evidence="1">
    <location>
        <begin position="20"/>
        <end position="145"/>
    </location>
</feature>
<reference evidence="2 3" key="1">
    <citation type="journal article" date="2016" name="Nat. Commun.">
        <title>Thousands of microbial genomes shed light on interconnected biogeochemical processes in an aquifer system.</title>
        <authorList>
            <person name="Anantharaman K."/>
            <person name="Brown C.T."/>
            <person name="Hug L.A."/>
            <person name="Sharon I."/>
            <person name="Castelle C.J."/>
            <person name="Probst A.J."/>
            <person name="Thomas B.C."/>
            <person name="Singh A."/>
            <person name="Wilkins M.J."/>
            <person name="Karaoz U."/>
            <person name="Brodie E.L."/>
            <person name="Williams K.H."/>
            <person name="Hubbard S.S."/>
            <person name="Banfield J.F."/>
        </authorList>
    </citation>
    <scope>NUCLEOTIDE SEQUENCE [LARGE SCALE GENOMIC DNA]</scope>
</reference>
<evidence type="ECO:0000313" key="2">
    <source>
        <dbReference type="EMBL" id="OGM08842.1"/>
    </source>
</evidence>
<name>A0A1F7X178_9BACT</name>
<comment type="caution">
    <text evidence="2">The sequence shown here is derived from an EMBL/GenBank/DDBJ whole genome shotgun (WGS) entry which is preliminary data.</text>
</comment>
<evidence type="ECO:0000313" key="3">
    <source>
        <dbReference type="Proteomes" id="UP000176939"/>
    </source>
</evidence>
<accession>A0A1F7X178</accession>
<organism evidence="2 3">
    <name type="scientific">Candidatus Woesebacteria bacterium RBG_13_36_22</name>
    <dbReference type="NCBI Taxonomy" id="1802478"/>
    <lineage>
        <taxon>Bacteria</taxon>
        <taxon>Candidatus Woeseibacteriota</taxon>
    </lineage>
</organism>
<sequence length="145" mass="16551">MKKNIVVCILMILAGIVNAQKPQIKLPEWETTGTVIGPPENAILGTFEEVLEKVMKLTGMDTMYILTDQPGLYIPDYSMTIRQTVYIYIPSNDNRQSPGYSNNGYDPTHGRYENRYYNANPGLLMPLPAPPPLPRSVPWYYIRKR</sequence>
<feature type="signal peptide" evidence="1">
    <location>
        <begin position="1"/>
        <end position="19"/>
    </location>
</feature>
<gene>
    <name evidence="2" type="ORF">A2Z67_02435</name>
</gene>
<dbReference type="AlphaFoldDB" id="A0A1F7X178"/>
<dbReference type="Proteomes" id="UP000176939">
    <property type="component" value="Unassembled WGS sequence"/>
</dbReference>
<keyword evidence="1" id="KW-0732">Signal</keyword>
<proteinExistence type="predicted"/>
<evidence type="ECO:0000256" key="1">
    <source>
        <dbReference type="SAM" id="SignalP"/>
    </source>
</evidence>
<dbReference type="EMBL" id="MGFQ01000035">
    <property type="protein sequence ID" value="OGM08842.1"/>
    <property type="molecule type" value="Genomic_DNA"/>
</dbReference>
<protein>
    <submittedName>
        <fullName evidence="2">Uncharacterized protein</fullName>
    </submittedName>
</protein>